<evidence type="ECO:0000259" key="4">
    <source>
        <dbReference type="Pfam" id="PF01420"/>
    </source>
</evidence>
<dbReference type="AlphaFoldDB" id="A0A543G474"/>
<comment type="caution">
    <text evidence="5">The sequence shown here is derived from an EMBL/GenBank/DDBJ whole genome shotgun (WGS) entry which is preliminary data.</text>
</comment>
<evidence type="ECO:0000256" key="2">
    <source>
        <dbReference type="ARBA" id="ARBA00022747"/>
    </source>
</evidence>
<dbReference type="InterPro" id="IPR000055">
    <property type="entry name" value="Restrct_endonuc_typeI_TRD"/>
</dbReference>
<name>A0A543G474_9FLAO</name>
<dbReference type="Proteomes" id="UP000320773">
    <property type="component" value="Unassembled WGS sequence"/>
</dbReference>
<evidence type="ECO:0000313" key="5">
    <source>
        <dbReference type="EMBL" id="TQM40869.1"/>
    </source>
</evidence>
<evidence type="ECO:0000256" key="1">
    <source>
        <dbReference type="ARBA" id="ARBA00010923"/>
    </source>
</evidence>
<keyword evidence="3" id="KW-0238">DNA-binding</keyword>
<dbReference type="EMBL" id="VFPJ01000001">
    <property type="protein sequence ID" value="TQM40869.1"/>
    <property type="molecule type" value="Genomic_DNA"/>
</dbReference>
<keyword evidence="2" id="KW-0680">Restriction system</keyword>
<feature type="domain" description="Type I restriction modification DNA specificity" evidence="4">
    <location>
        <begin position="189"/>
        <end position="341"/>
    </location>
</feature>
<reference evidence="5 6" key="1">
    <citation type="submission" date="2019-06" db="EMBL/GenBank/DDBJ databases">
        <title>Genomic Encyclopedia of Archaeal and Bacterial Type Strains, Phase II (KMG-II): from individual species to whole genera.</title>
        <authorList>
            <person name="Goeker M."/>
        </authorList>
    </citation>
    <scope>NUCLEOTIDE SEQUENCE [LARGE SCALE GENOMIC DNA]</scope>
    <source>
        <strain evidence="5 6">DSM 24789</strain>
    </source>
</reference>
<proteinExistence type="inferred from homology"/>
<dbReference type="Gene3D" id="3.90.220.20">
    <property type="entry name" value="DNA methylase specificity domains"/>
    <property type="match status" value="2"/>
</dbReference>
<dbReference type="GO" id="GO:0003677">
    <property type="term" value="F:DNA binding"/>
    <property type="evidence" value="ECO:0007669"/>
    <property type="project" value="UniProtKB-KW"/>
</dbReference>
<protein>
    <submittedName>
        <fullName evidence="5">Type I restriction modification DNA specificity protein</fullName>
    </submittedName>
</protein>
<dbReference type="GO" id="GO:0009307">
    <property type="term" value="P:DNA restriction-modification system"/>
    <property type="evidence" value="ECO:0007669"/>
    <property type="project" value="UniProtKB-KW"/>
</dbReference>
<evidence type="ECO:0000313" key="6">
    <source>
        <dbReference type="Proteomes" id="UP000320773"/>
    </source>
</evidence>
<dbReference type="SUPFAM" id="SSF116734">
    <property type="entry name" value="DNA methylase specificity domain"/>
    <property type="match status" value="2"/>
</dbReference>
<feature type="domain" description="Type I restriction modification DNA specificity" evidence="4">
    <location>
        <begin position="9"/>
        <end position="155"/>
    </location>
</feature>
<sequence length="353" mass="40794">MEMDLKNIQWGEFEIGKIFNVSTGNLLPKEILKQGNIPRITATDNNNGIYGLYQKVSHKNYREFTNFISVSFLGSVFYHSYTASLDMKIHTIQIPNKELNTYLAEFLILCIKRTVSIFSYGDQLSSSDLPKKKILLPINKKGEPDYAFMEKYMRQKESAKLVNFQNYISERIEQVKNFKNVGQFENRIWKEFKLTNIFNFAKGDQNNMANIEKGQIPLVSAKKGDNGCKDFASQKNKKLFSKNSLTLNNDGDGGAGISFYQPFDYLLDSHVTALNPKTELNKHILLFISRCITAQQEKFGHGYSINNQRLKVFKLMLPIDKKGEPDYDFMENYTKKLEYEKLTNYLTRKTTNA</sequence>
<accession>A0A543G474</accession>
<gene>
    <name evidence="5" type="ORF">BC670_1784</name>
</gene>
<dbReference type="Pfam" id="PF01420">
    <property type="entry name" value="Methylase_S"/>
    <property type="match status" value="2"/>
</dbReference>
<dbReference type="InterPro" id="IPR044946">
    <property type="entry name" value="Restrct_endonuc_typeI_TRD_sf"/>
</dbReference>
<evidence type="ECO:0000256" key="3">
    <source>
        <dbReference type="ARBA" id="ARBA00023125"/>
    </source>
</evidence>
<organism evidence="5 6">
    <name type="scientific">Flavobacterium branchiophilum</name>
    <dbReference type="NCBI Taxonomy" id="55197"/>
    <lineage>
        <taxon>Bacteria</taxon>
        <taxon>Pseudomonadati</taxon>
        <taxon>Bacteroidota</taxon>
        <taxon>Flavobacteriia</taxon>
        <taxon>Flavobacteriales</taxon>
        <taxon>Flavobacteriaceae</taxon>
        <taxon>Flavobacterium</taxon>
    </lineage>
</organism>
<comment type="similarity">
    <text evidence="1">Belongs to the type-I restriction system S methylase family.</text>
</comment>